<name>A0A220U384_9BACI</name>
<reference evidence="7 8" key="1">
    <citation type="submission" date="2017-07" db="EMBL/GenBank/DDBJ databases">
        <title>Virgibacillus sp. LM2416.</title>
        <authorList>
            <person name="Tak E.J."/>
            <person name="Bae J.-W."/>
        </authorList>
    </citation>
    <scope>NUCLEOTIDE SEQUENCE [LARGE SCALE GENOMIC DNA]</scope>
    <source>
        <strain evidence="7 8">LM2416</strain>
    </source>
</reference>
<proteinExistence type="predicted"/>
<sequence>MREKISNLNKVMTFVSQINKVVTFALFFILLGRYLGPEQFGIYTTILAIVTIFSGFSDLGYGHLIIQSVTKNKKNFNVYYGNGLFILLINILLLIIFLTVFNNIAFGFPTNIVLMVIIADLLFFKIIDLNSKSFQAFGNLAVMSLFIISIGIVKVASVFIIILITSFKPSLEEFLTLYILLYGVVTLLTTIYTIKTIGVPRLKIRDIRFNVKQGIHFSIGGMSRTIYIDVDKIMLTKFISADVTGMYSVAYKIMSLAFFPIQSLLLIYYRSFFEAGKSHINNAVKLSKKLGKLTVVYAVGASILVYFCAPLITLFMGSQYEESITMVRLLLLMLIIQSLYYPFADAMTGSGHQMERSRIQIIAVILNVFLNLILIPLISWKGAVIASIISEFSIFLFVTIFIIKKRNR</sequence>
<evidence type="ECO:0000256" key="4">
    <source>
        <dbReference type="ARBA" id="ARBA00022989"/>
    </source>
</evidence>
<feature type="transmembrane region" description="Helical" evidence="6">
    <location>
        <begin position="40"/>
        <end position="66"/>
    </location>
</feature>
<keyword evidence="2" id="KW-1003">Cell membrane</keyword>
<evidence type="ECO:0000256" key="5">
    <source>
        <dbReference type="ARBA" id="ARBA00023136"/>
    </source>
</evidence>
<keyword evidence="8" id="KW-1185">Reference proteome</keyword>
<evidence type="ECO:0000313" key="7">
    <source>
        <dbReference type="EMBL" id="ASK62281.1"/>
    </source>
</evidence>
<feature type="transmembrane region" description="Helical" evidence="6">
    <location>
        <begin position="361"/>
        <end position="378"/>
    </location>
</feature>
<accession>A0A220U384</accession>
<feature type="transmembrane region" description="Helical" evidence="6">
    <location>
        <begin position="136"/>
        <end position="163"/>
    </location>
</feature>
<feature type="transmembrane region" description="Helical" evidence="6">
    <location>
        <begin position="323"/>
        <end position="341"/>
    </location>
</feature>
<evidence type="ECO:0000313" key="8">
    <source>
        <dbReference type="Proteomes" id="UP000198312"/>
    </source>
</evidence>
<evidence type="ECO:0000256" key="2">
    <source>
        <dbReference type="ARBA" id="ARBA00022475"/>
    </source>
</evidence>
<dbReference type="PANTHER" id="PTHR30250:SF11">
    <property type="entry name" value="O-ANTIGEN TRANSPORTER-RELATED"/>
    <property type="match status" value="1"/>
</dbReference>
<evidence type="ECO:0000256" key="6">
    <source>
        <dbReference type="SAM" id="Phobius"/>
    </source>
</evidence>
<protein>
    <submittedName>
        <fullName evidence="7">Uncharacterized protein</fullName>
    </submittedName>
</protein>
<keyword evidence="3 6" id="KW-0812">Transmembrane</keyword>
<feature type="transmembrane region" description="Helical" evidence="6">
    <location>
        <begin position="175"/>
        <end position="194"/>
    </location>
</feature>
<dbReference type="EMBL" id="CP022315">
    <property type="protein sequence ID" value="ASK62281.1"/>
    <property type="molecule type" value="Genomic_DNA"/>
</dbReference>
<evidence type="ECO:0000256" key="1">
    <source>
        <dbReference type="ARBA" id="ARBA00004651"/>
    </source>
</evidence>
<dbReference type="GO" id="GO:0005886">
    <property type="term" value="C:plasma membrane"/>
    <property type="evidence" value="ECO:0007669"/>
    <property type="project" value="UniProtKB-SubCell"/>
</dbReference>
<dbReference type="InterPro" id="IPR050833">
    <property type="entry name" value="Poly_Biosynth_Transport"/>
</dbReference>
<dbReference type="Proteomes" id="UP000198312">
    <property type="component" value="Chromosome"/>
</dbReference>
<dbReference type="OrthoDB" id="9089519at2"/>
<dbReference type="KEGG" id="vil:CFK37_08965"/>
<feature type="transmembrane region" description="Helical" evidence="6">
    <location>
        <begin position="78"/>
        <end position="98"/>
    </location>
</feature>
<organism evidence="7 8">
    <name type="scientific">Virgibacillus phasianinus</name>
    <dbReference type="NCBI Taxonomy" id="2017483"/>
    <lineage>
        <taxon>Bacteria</taxon>
        <taxon>Bacillati</taxon>
        <taxon>Bacillota</taxon>
        <taxon>Bacilli</taxon>
        <taxon>Bacillales</taxon>
        <taxon>Bacillaceae</taxon>
        <taxon>Virgibacillus</taxon>
    </lineage>
</organism>
<feature type="transmembrane region" description="Helical" evidence="6">
    <location>
        <begin position="290"/>
        <end position="317"/>
    </location>
</feature>
<feature type="transmembrane region" description="Helical" evidence="6">
    <location>
        <begin position="104"/>
        <end position="124"/>
    </location>
</feature>
<evidence type="ECO:0000256" key="3">
    <source>
        <dbReference type="ARBA" id="ARBA00022692"/>
    </source>
</evidence>
<dbReference type="InterPro" id="IPR002797">
    <property type="entry name" value="Polysacc_synth"/>
</dbReference>
<keyword evidence="4 6" id="KW-1133">Transmembrane helix</keyword>
<comment type="subcellular location">
    <subcellularLocation>
        <location evidence="1">Cell membrane</location>
        <topology evidence="1">Multi-pass membrane protein</topology>
    </subcellularLocation>
</comment>
<feature type="transmembrane region" description="Helical" evidence="6">
    <location>
        <begin position="384"/>
        <end position="403"/>
    </location>
</feature>
<feature type="transmembrane region" description="Helical" evidence="6">
    <location>
        <begin position="12"/>
        <end position="34"/>
    </location>
</feature>
<keyword evidence="5 6" id="KW-0472">Membrane</keyword>
<dbReference type="AlphaFoldDB" id="A0A220U384"/>
<dbReference type="Pfam" id="PF01943">
    <property type="entry name" value="Polysacc_synt"/>
    <property type="match status" value="1"/>
</dbReference>
<dbReference type="PANTHER" id="PTHR30250">
    <property type="entry name" value="PST FAMILY PREDICTED COLANIC ACID TRANSPORTER"/>
    <property type="match status" value="1"/>
</dbReference>
<gene>
    <name evidence="7" type="ORF">CFK37_08965</name>
</gene>
<dbReference type="RefSeq" id="WP_089061541.1">
    <property type="nucleotide sequence ID" value="NZ_CP022315.1"/>
</dbReference>